<protein>
    <submittedName>
        <fullName evidence="1">Uncharacterized protein</fullName>
    </submittedName>
</protein>
<dbReference type="OrthoDB" id="1337545at2"/>
<name>A0A1H3L0A9_9BACT</name>
<reference evidence="2" key="1">
    <citation type="submission" date="2016-10" db="EMBL/GenBank/DDBJ databases">
        <authorList>
            <person name="Varghese N."/>
            <person name="Submissions S."/>
        </authorList>
    </citation>
    <scope>NUCLEOTIDE SEQUENCE [LARGE SCALE GENOMIC DNA]</scope>
    <source>
        <strain evidence="2">CGMCC 1.8975</strain>
    </source>
</reference>
<sequence length="146" mass="16754">MQIRYGLVKTEGTTSFFQIQFRVNQEDEIFCTDPDCDGYVLAFSYPSADGNTSIYSHYIFPNSFTGIYTKPDLMPLEMSFSDGSKRYFDKEKGFSYTTPNSDEQRRAEIIYCCVDNRLKSNPTTTRCSGPRAYRNVFDPSKAITVQ</sequence>
<evidence type="ECO:0000313" key="1">
    <source>
        <dbReference type="EMBL" id="SDY57325.1"/>
    </source>
</evidence>
<dbReference type="EMBL" id="FNOV01000010">
    <property type="protein sequence ID" value="SDY57325.1"/>
    <property type="molecule type" value="Genomic_DNA"/>
</dbReference>
<keyword evidence="2" id="KW-1185">Reference proteome</keyword>
<proteinExistence type="predicted"/>
<organism evidence="1 2">
    <name type="scientific">Hymenobacter psychrophilus</name>
    <dbReference type="NCBI Taxonomy" id="651662"/>
    <lineage>
        <taxon>Bacteria</taxon>
        <taxon>Pseudomonadati</taxon>
        <taxon>Bacteroidota</taxon>
        <taxon>Cytophagia</taxon>
        <taxon>Cytophagales</taxon>
        <taxon>Hymenobacteraceae</taxon>
        <taxon>Hymenobacter</taxon>
    </lineage>
</organism>
<dbReference type="RefSeq" id="WP_092741546.1">
    <property type="nucleotide sequence ID" value="NZ_FNOV01000010.1"/>
</dbReference>
<dbReference type="Proteomes" id="UP000199249">
    <property type="component" value="Unassembled WGS sequence"/>
</dbReference>
<gene>
    <name evidence="1" type="ORF">SAMN04488069_11029</name>
</gene>
<dbReference type="AlphaFoldDB" id="A0A1H3L0A9"/>
<accession>A0A1H3L0A9</accession>
<evidence type="ECO:0000313" key="2">
    <source>
        <dbReference type="Proteomes" id="UP000199249"/>
    </source>
</evidence>